<evidence type="ECO:0000256" key="1">
    <source>
        <dbReference type="ARBA" id="ARBA00004571"/>
    </source>
</evidence>
<dbReference type="InterPro" id="IPR033900">
    <property type="entry name" value="Gram_neg_porin_domain"/>
</dbReference>
<keyword evidence="5" id="KW-0812">Transmembrane</keyword>
<accession>A0A329CNB1</accession>
<dbReference type="PANTHER" id="PTHR34501">
    <property type="entry name" value="PROTEIN YDDL-RELATED"/>
    <property type="match status" value="1"/>
</dbReference>
<feature type="signal peptide" evidence="11">
    <location>
        <begin position="1"/>
        <end position="32"/>
    </location>
</feature>
<evidence type="ECO:0000256" key="5">
    <source>
        <dbReference type="ARBA" id="ARBA00022692"/>
    </source>
</evidence>
<dbReference type="PANTHER" id="PTHR34501:SF9">
    <property type="entry name" value="MAJOR OUTER MEMBRANE PROTEIN P.IA"/>
    <property type="match status" value="1"/>
</dbReference>
<evidence type="ECO:0000313" key="14">
    <source>
        <dbReference type="Proteomes" id="UP000248918"/>
    </source>
</evidence>
<evidence type="ECO:0000256" key="10">
    <source>
        <dbReference type="ARBA" id="ARBA00023237"/>
    </source>
</evidence>
<evidence type="ECO:0000256" key="4">
    <source>
        <dbReference type="ARBA" id="ARBA00022452"/>
    </source>
</evidence>
<keyword evidence="6 11" id="KW-0732">Signal</keyword>
<dbReference type="Proteomes" id="UP000248918">
    <property type="component" value="Unassembled WGS sequence"/>
</dbReference>
<dbReference type="SUPFAM" id="SSF56935">
    <property type="entry name" value="Porins"/>
    <property type="match status" value="1"/>
</dbReference>
<organism evidence="13 14">
    <name type="scientific">Paraburkholderia bryophila</name>
    <dbReference type="NCBI Taxonomy" id="420952"/>
    <lineage>
        <taxon>Bacteria</taxon>
        <taxon>Pseudomonadati</taxon>
        <taxon>Pseudomonadota</taxon>
        <taxon>Betaproteobacteria</taxon>
        <taxon>Burkholderiales</taxon>
        <taxon>Burkholderiaceae</taxon>
        <taxon>Paraburkholderia</taxon>
    </lineage>
</organism>
<keyword evidence="9" id="KW-0472">Membrane</keyword>
<comment type="subunit">
    <text evidence="2">Homotrimer.</text>
</comment>
<dbReference type="AlphaFoldDB" id="A0A329CNB1"/>
<protein>
    <submittedName>
        <fullName evidence="13">Putative porin</fullName>
    </submittedName>
</protein>
<dbReference type="GO" id="GO:0046930">
    <property type="term" value="C:pore complex"/>
    <property type="evidence" value="ECO:0007669"/>
    <property type="project" value="UniProtKB-KW"/>
</dbReference>
<evidence type="ECO:0000259" key="12">
    <source>
        <dbReference type="Pfam" id="PF13609"/>
    </source>
</evidence>
<keyword evidence="4" id="KW-1134">Transmembrane beta strand</keyword>
<dbReference type="InterPro" id="IPR050298">
    <property type="entry name" value="Gram-neg_bact_OMP"/>
</dbReference>
<dbReference type="CDD" id="cd00342">
    <property type="entry name" value="gram_neg_porins"/>
    <property type="match status" value="1"/>
</dbReference>
<evidence type="ECO:0000256" key="2">
    <source>
        <dbReference type="ARBA" id="ARBA00011233"/>
    </source>
</evidence>
<evidence type="ECO:0000256" key="6">
    <source>
        <dbReference type="ARBA" id="ARBA00022729"/>
    </source>
</evidence>
<gene>
    <name evidence="13" type="ORF">BX591_107161</name>
</gene>
<dbReference type="PRINTS" id="PR00184">
    <property type="entry name" value="NEISSPPORIN"/>
</dbReference>
<dbReference type="EMBL" id="QLTK01000007">
    <property type="protein sequence ID" value="RAS33244.1"/>
    <property type="molecule type" value="Genomic_DNA"/>
</dbReference>
<sequence length="364" mass="38721">MKWSMKKATLGATCAGLAGLTGLAGFASSAQAQSSVTLYGIVDAGIEYVNHASAAGSATRLVSGGKNTSRWGLRGVEDLGGGLKAIFQLESGINIANGQFDDSTGAIFDRRATIGLKNRFGQITLGRNFTTTYDYMLQFDPMGYAPNYSWASSSTATGGRKDGLFSRSSNAVRYDGMFSGVKIGAMYGFGNVPGSLKSSSKYDFGLGYESGPFAAVVTFDRQNGAYDSVTPIDGTNCIQGIHAGLSYDFGAVKAMAGYRNYRRTFHTAAPTQRSDMYWVGGQYDVTPFVSVFAAIYHQDIKDASDADPTLFSLRAQYALSKRTVLYLAGGYAMAKHDNAVSLSRDLTGAADTQTGVTAGIQHRF</sequence>
<reference evidence="13 14" key="1">
    <citation type="submission" date="2018-06" db="EMBL/GenBank/DDBJ databases">
        <title>Genomic Encyclopedia of Type Strains, Phase III (KMG-III): the genomes of soil and plant-associated and newly described type strains.</title>
        <authorList>
            <person name="Whitman W."/>
        </authorList>
    </citation>
    <scope>NUCLEOTIDE SEQUENCE [LARGE SCALE GENOMIC DNA]</scope>
    <source>
        <strain evidence="13 14">LMG 23644</strain>
    </source>
</reference>
<evidence type="ECO:0000256" key="11">
    <source>
        <dbReference type="SAM" id="SignalP"/>
    </source>
</evidence>
<dbReference type="GO" id="GO:0009279">
    <property type="term" value="C:cell outer membrane"/>
    <property type="evidence" value="ECO:0007669"/>
    <property type="project" value="UniProtKB-SubCell"/>
</dbReference>
<dbReference type="GO" id="GO:0006811">
    <property type="term" value="P:monoatomic ion transport"/>
    <property type="evidence" value="ECO:0007669"/>
    <property type="project" value="UniProtKB-KW"/>
</dbReference>
<name>A0A329CNB1_9BURK</name>
<evidence type="ECO:0000256" key="8">
    <source>
        <dbReference type="ARBA" id="ARBA00023114"/>
    </source>
</evidence>
<proteinExistence type="predicted"/>
<dbReference type="Gene3D" id="2.40.160.10">
    <property type="entry name" value="Porin"/>
    <property type="match status" value="1"/>
</dbReference>
<evidence type="ECO:0000256" key="3">
    <source>
        <dbReference type="ARBA" id="ARBA00022448"/>
    </source>
</evidence>
<evidence type="ECO:0000313" key="13">
    <source>
        <dbReference type="EMBL" id="RAS33244.1"/>
    </source>
</evidence>
<evidence type="ECO:0000256" key="9">
    <source>
        <dbReference type="ARBA" id="ARBA00023136"/>
    </source>
</evidence>
<comment type="subcellular location">
    <subcellularLocation>
        <location evidence="1">Cell outer membrane</location>
        <topology evidence="1">Multi-pass membrane protein</topology>
    </subcellularLocation>
</comment>
<keyword evidence="10" id="KW-0998">Cell outer membrane</keyword>
<dbReference type="InterPro" id="IPR023614">
    <property type="entry name" value="Porin_dom_sf"/>
</dbReference>
<keyword evidence="3" id="KW-0813">Transport</keyword>
<comment type="caution">
    <text evidence="13">The sequence shown here is derived from an EMBL/GenBank/DDBJ whole genome shotgun (WGS) entry which is preliminary data.</text>
</comment>
<feature type="chain" id="PRO_5016385756" evidence="11">
    <location>
        <begin position="33"/>
        <end position="364"/>
    </location>
</feature>
<evidence type="ECO:0000256" key="7">
    <source>
        <dbReference type="ARBA" id="ARBA00023065"/>
    </source>
</evidence>
<keyword evidence="8" id="KW-0626">Porin</keyword>
<feature type="domain" description="Porin" evidence="12">
    <location>
        <begin position="20"/>
        <end position="335"/>
    </location>
</feature>
<dbReference type="Pfam" id="PF13609">
    <property type="entry name" value="Porin_4"/>
    <property type="match status" value="1"/>
</dbReference>
<dbReference type="InterPro" id="IPR002299">
    <property type="entry name" value="Porin_Neis"/>
</dbReference>
<keyword evidence="7" id="KW-0406">Ion transport</keyword>
<dbReference type="GO" id="GO:0015288">
    <property type="term" value="F:porin activity"/>
    <property type="evidence" value="ECO:0007669"/>
    <property type="project" value="UniProtKB-KW"/>
</dbReference>